<evidence type="ECO:0000313" key="2">
    <source>
        <dbReference type="Proteomes" id="UP001433508"/>
    </source>
</evidence>
<proteinExistence type="predicted"/>
<keyword evidence="2" id="KW-1185">Reference proteome</keyword>
<sequence>MPKSKPAFKEVHDAASASSVSRLRKKIRDLERLLKRASSSGNGSKNSTALATREQERALRALKNELLTAERNMKDKKLDKRYHKVRFFERRKAARRVVQSRKAVAAALADEVDENRRKTAEEERLMAETELAYVALFPREWKYVSLYVDGGVEKARKGHGESETDKKRLEWWTDVERMVRSGEVDVESLMFVPGAKGRTSGRKIVKHTGEAYEQNVESEQQQGYEEDEEDEFFDKE</sequence>
<gene>
    <name evidence="1" type="ORF">V1525DRAFT_409816</name>
</gene>
<comment type="caution">
    <text evidence="1">The sequence shown here is derived from an EMBL/GenBank/DDBJ whole genome shotgun (WGS) entry which is preliminary data.</text>
</comment>
<name>A0ACC3SUZ4_LIPKO</name>
<evidence type="ECO:0000313" key="1">
    <source>
        <dbReference type="EMBL" id="KAK9235473.1"/>
    </source>
</evidence>
<protein>
    <submittedName>
        <fullName evidence="1">Uncharacterized protein</fullName>
    </submittedName>
</protein>
<accession>A0ACC3SUZ4</accession>
<reference evidence="2" key="1">
    <citation type="journal article" date="2024" name="Front. Bioeng. Biotechnol.">
        <title>Genome-scale model development and genomic sequencing of the oleaginous clade Lipomyces.</title>
        <authorList>
            <person name="Czajka J.J."/>
            <person name="Han Y."/>
            <person name="Kim J."/>
            <person name="Mondo S.J."/>
            <person name="Hofstad B.A."/>
            <person name="Robles A."/>
            <person name="Haridas S."/>
            <person name="Riley R."/>
            <person name="LaButti K."/>
            <person name="Pangilinan J."/>
            <person name="Andreopoulos W."/>
            <person name="Lipzen A."/>
            <person name="Yan J."/>
            <person name="Wang M."/>
            <person name="Ng V."/>
            <person name="Grigoriev I.V."/>
            <person name="Spatafora J.W."/>
            <person name="Magnuson J.K."/>
            <person name="Baker S.E."/>
            <person name="Pomraning K.R."/>
        </authorList>
    </citation>
    <scope>NUCLEOTIDE SEQUENCE [LARGE SCALE GENOMIC DNA]</scope>
    <source>
        <strain evidence="2">CBS 7786</strain>
    </source>
</reference>
<dbReference type="Proteomes" id="UP001433508">
    <property type="component" value="Unassembled WGS sequence"/>
</dbReference>
<organism evidence="1 2">
    <name type="scientific">Lipomyces kononenkoae</name>
    <name type="common">Yeast</name>
    <dbReference type="NCBI Taxonomy" id="34357"/>
    <lineage>
        <taxon>Eukaryota</taxon>
        <taxon>Fungi</taxon>
        <taxon>Dikarya</taxon>
        <taxon>Ascomycota</taxon>
        <taxon>Saccharomycotina</taxon>
        <taxon>Lipomycetes</taxon>
        <taxon>Lipomycetales</taxon>
        <taxon>Lipomycetaceae</taxon>
        <taxon>Lipomyces</taxon>
    </lineage>
</organism>
<dbReference type="EMBL" id="MU971414">
    <property type="protein sequence ID" value="KAK9235473.1"/>
    <property type="molecule type" value="Genomic_DNA"/>
</dbReference>